<evidence type="ECO:0000313" key="3">
    <source>
        <dbReference type="Proteomes" id="UP000054466"/>
    </source>
</evidence>
<dbReference type="HOGENOM" id="CLU_009834_7_4_1"/>
<dbReference type="RefSeq" id="XP_016251080.1">
    <property type="nucleotide sequence ID" value="XM_016389178.1"/>
</dbReference>
<keyword evidence="3" id="KW-1185">Reference proteome</keyword>
<dbReference type="AlphaFoldDB" id="A0A0D2D5A4"/>
<reference evidence="2 3" key="1">
    <citation type="submission" date="2015-01" db="EMBL/GenBank/DDBJ databases">
        <title>The Genome Sequence of Cladophialophora immunda CBS83496.</title>
        <authorList>
            <consortium name="The Broad Institute Genomics Platform"/>
            <person name="Cuomo C."/>
            <person name="de Hoog S."/>
            <person name="Gorbushina A."/>
            <person name="Stielow B."/>
            <person name="Teixiera M."/>
            <person name="Abouelleil A."/>
            <person name="Chapman S.B."/>
            <person name="Priest M."/>
            <person name="Young S.K."/>
            <person name="Wortman J."/>
            <person name="Nusbaum C."/>
            <person name="Birren B."/>
        </authorList>
    </citation>
    <scope>NUCLEOTIDE SEQUENCE [LARGE SCALE GENOMIC DNA]</scope>
    <source>
        <strain evidence="2 3">CBS 83496</strain>
    </source>
</reference>
<dbReference type="NCBIfam" id="NF006108">
    <property type="entry name" value="PRK08259.1"/>
    <property type="match status" value="1"/>
</dbReference>
<dbReference type="Gene3D" id="3.90.226.10">
    <property type="entry name" value="2-enoyl-CoA Hydratase, Chain A, domain 1"/>
    <property type="match status" value="1"/>
</dbReference>
<sequence length="279" mass="30226">MSQLPVSGPDSVRVTVKANGITIITINRPHRRNAVDHLTGKRLAEAFLSFENDPAQKVAVFHGDHGVFCAGSDLHEMAKRHKDGAHFDGPYFLADPVKGRNLGPMGPSRMQIRKPVISAVAGWAVAGGLELSLLGDMRVVEEDAIMGVYCRRWGIPLLDGGTVRLQAVVGLGRALDMILTGRGVGAKEAYQMGLANRVVPKGRSLDEAVKIAEELIRFPQLCVNVDRDNCYYSVYNARSFEDALAHEFENGIKVFDAESVTGAGRFSSGIGRHGSFAKL</sequence>
<dbReference type="CDD" id="cd06558">
    <property type="entry name" value="crotonase-like"/>
    <property type="match status" value="1"/>
</dbReference>
<protein>
    <recommendedName>
        <fullName evidence="4">Enoyl-CoA hydratase</fullName>
    </recommendedName>
</protein>
<accession>A0A0D2D5A4</accession>
<dbReference type="PANTHER" id="PTHR43802">
    <property type="entry name" value="ENOYL-COA HYDRATASE"/>
    <property type="match status" value="1"/>
</dbReference>
<evidence type="ECO:0008006" key="4">
    <source>
        <dbReference type="Google" id="ProtNLM"/>
    </source>
</evidence>
<dbReference type="EMBL" id="KN847041">
    <property type="protein sequence ID" value="KIW30864.1"/>
    <property type="molecule type" value="Genomic_DNA"/>
</dbReference>
<dbReference type="GeneID" id="27341751"/>
<evidence type="ECO:0000256" key="1">
    <source>
        <dbReference type="ARBA" id="ARBA00005254"/>
    </source>
</evidence>
<dbReference type="InterPro" id="IPR029045">
    <property type="entry name" value="ClpP/crotonase-like_dom_sf"/>
</dbReference>
<dbReference type="Pfam" id="PF00378">
    <property type="entry name" value="ECH_1"/>
    <property type="match status" value="1"/>
</dbReference>
<comment type="similarity">
    <text evidence="1">Belongs to the enoyl-CoA hydratase/isomerase family.</text>
</comment>
<gene>
    <name evidence="2" type="ORF">PV07_02557</name>
</gene>
<dbReference type="VEuPathDB" id="FungiDB:PV07_02557"/>
<evidence type="ECO:0000313" key="2">
    <source>
        <dbReference type="EMBL" id="KIW30864.1"/>
    </source>
</evidence>
<proteinExistence type="inferred from homology"/>
<dbReference type="Proteomes" id="UP000054466">
    <property type="component" value="Unassembled WGS sequence"/>
</dbReference>
<dbReference type="OrthoDB" id="2018133at2759"/>
<dbReference type="SUPFAM" id="SSF52096">
    <property type="entry name" value="ClpP/crotonase"/>
    <property type="match status" value="1"/>
</dbReference>
<dbReference type="InterPro" id="IPR001753">
    <property type="entry name" value="Enoyl-CoA_hydra/iso"/>
</dbReference>
<name>A0A0D2D5A4_9EURO</name>
<organism evidence="2 3">
    <name type="scientific">Cladophialophora immunda</name>
    <dbReference type="NCBI Taxonomy" id="569365"/>
    <lineage>
        <taxon>Eukaryota</taxon>
        <taxon>Fungi</taxon>
        <taxon>Dikarya</taxon>
        <taxon>Ascomycota</taxon>
        <taxon>Pezizomycotina</taxon>
        <taxon>Eurotiomycetes</taxon>
        <taxon>Chaetothyriomycetidae</taxon>
        <taxon>Chaetothyriales</taxon>
        <taxon>Herpotrichiellaceae</taxon>
        <taxon>Cladophialophora</taxon>
    </lineage>
</organism>
<dbReference type="Gene3D" id="1.10.287.2460">
    <property type="match status" value="1"/>
</dbReference>
<dbReference type="PANTHER" id="PTHR43802:SF1">
    <property type="entry name" value="IP11341P-RELATED"/>
    <property type="match status" value="1"/>
</dbReference>
<dbReference type="STRING" id="569365.A0A0D2D5A4"/>